<dbReference type="WBParaSite" id="SMUV_0000977101-mRNA-1">
    <property type="protein sequence ID" value="SMUV_0000977101-mRNA-1"/>
    <property type="gene ID" value="SMUV_0000977101"/>
</dbReference>
<proteinExistence type="predicted"/>
<feature type="transmembrane region" description="Helical" evidence="5">
    <location>
        <begin position="12"/>
        <end position="39"/>
    </location>
</feature>
<evidence type="ECO:0000256" key="1">
    <source>
        <dbReference type="ARBA" id="ARBA00004141"/>
    </source>
</evidence>
<dbReference type="Proteomes" id="UP000046393">
    <property type="component" value="Unplaced"/>
</dbReference>
<feature type="transmembrane region" description="Helical" evidence="5">
    <location>
        <begin position="46"/>
        <end position="71"/>
    </location>
</feature>
<sequence>LVLFVRGFNARILGWHTATLILLGLALLTAFLSICIGFCACCYGSLALIFTVLTLVTTFLSAIAIGLFFFYSHRADNRFIKGIVGTYEQRVGLAFYLQMVSCLFHFLAFLVSLLFSFFALTRKGEISDRYSLNKSSKTITTNVGRSMEYMPQTMYQQNLTSANVRPPYYSKQQQYEKTVAGSMPELGITHSPSDIVTERVRRKSETCV</sequence>
<keyword evidence="3 5" id="KW-1133">Transmembrane helix</keyword>
<dbReference type="Pfam" id="PF07062">
    <property type="entry name" value="Clc-like"/>
    <property type="match status" value="1"/>
</dbReference>
<dbReference type="PANTHER" id="PTHR10671:SF51">
    <property type="entry name" value="CLC-LIKE PROTEIN"/>
    <property type="match status" value="1"/>
</dbReference>
<feature type="transmembrane region" description="Helical" evidence="5">
    <location>
        <begin position="91"/>
        <end position="120"/>
    </location>
</feature>
<evidence type="ECO:0000313" key="7">
    <source>
        <dbReference type="WBParaSite" id="SMUV_0000977101-mRNA-1"/>
    </source>
</evidence>
<evidence type="ECO:0000256" key="3">
    <source>
        <dbReference type="ARBA" id="ARBA00022989"/>
    </source>
</evidence>
<evidence type="ECO:0000256" key="4">
    <source>
        <dbReference type="ARBA" id="ARBA00023136"/>
    </source>
</evidence>
<accession>A0A0N5AXT9</accession>
<keyword evidence="4 5" id="KW-0472">Membrane</keyword>
<dbReference type="GO" id="GO:0005886">
    <property type="term" value="C:plasma membrane"/>
    <property type="evidence" value="ECO:0007669"/>
    <property type="project" value="TreeGrafter"/>
</dbReference>
<keyword evidence="6" id="KW-1185">Reference proteome</keyword>
<dbReference type="PANTHER" id="PTHR10671">
    <property type="entry name" value="EPITHELIAL MEMBRANE PROTEIN-RELATED"/>
    <property type="match status" value="1"/>
</dbReference>
<protein>
    <submittedName>
        <fullName evidence="7">MARVEL domain-containing protein</fullName>
    </submittedName>
</protein>
<name>A0A0N5AXT9_9BILA</name>
<keyword evidence="2 5" id="KW-0812">Transmembrane</keyword>
<evidence type="ECO:0000313" key="6">
    <source>
        <dbReference type="Proteomes" id="UP000046393"/>
    </source>
</evidence>
<dbReference type="InterPro" id="IPR010761">
    <property type="entry name" value="Clc_prot-like"/>
</dbReference>
<comment type="subcellular location">
    <subcellularLocation>
        <location evidence="1">Membrane</location>
        <topology evidence="1">Multi-pass membrane protein</topology>
    </subcellularLocation>
</comment>
<evidence type="ECO:0000256" key="5">
    <source>
        <dbReference type="SAM" id="Phobius"/>
    </source>
</evidence>
<dbReference type="InterPro" id="IPR050579">
    <property type="entry name" value="PMP-22/EMP/MP20-like"/>
</dbReference>
<reference evidence="7" key="1">
    <citation type="submission" date="2017-02" db="UniProtKB">
        <authorList>
            <consortium name="WormBaseParasite"/>
        </authorList>
    </citation>
    <scope>IDENTIFICATION</scope>
</reference>
<dbReference type="AlphaFoldDB" id="A0A0N5AXT9"/>
<organism evidence="6 7">
    <name type="scientific">Syphacia muris</name>
    <dbReference type="NCBI Taxonomy" id="451379"/>
    <lineage>
        <taxon>Eukaryota</taxon>
        <taxon>Metazoa</taxon>
        <taxon>Ecdysozoa</taxon>
        <taxon>Nematoda</taxon>
        <taxon>Chromadorea</taxon>
        <taxon>Rhabditida</taxon>
        <taxon>Spirurina</taxon>
        <taxon>Oxyuridomorpha</taxon>
        <taxon>Oxyuroidea</taxon>
        <taxon>Oxyuridae</taxon>
        <taxon>Syphacia</taxon>
    </lineage>
</organism>
<evidence type="ECO:0000256" key="2">
    <source>
        <dbReference type="ARBA" id="ARBA00022692"/>
    </source>
</evidence>